<dbReference type="Pfam" id="PF10503">
    <property type="entry name" value="Esterase_PHB"/>
    <property type="match status" value="1"/>
</dbReference>
<evidence type="ECO:0000313" key="11">
    <source>
        <dbReference type="Proteomes" id="UP000285236"/>
    </source>
</evidence>
<feature type="domain" description="Sialate O-acetylesterase" evidence="9">
    <location>
        <begin position="283"/>
        <end position="531"/>
    </location>
</feature>
<keyword evidence="6" id="KW-0119">Carbohydrate metabolism</keyword>
<dbReference type="GO" id="GO:0005576">
    <property type="term" value="C:extracellular region"/>
    <property type="evidence" value="ECO:0007669"/>
    <property type="project" value="UniProtKB-SubCell"/>
</dbReference>
<dbReference type="Pfam" id="PF03629">
    <property type="entry name" value="SASA"/>
    <property type="match status" value="1"/>
</dbReference>
<evidence type="ECO:0000256" key="8">
    <source>
        <dbReference type="SAM" id="SignalP"/>
    </source>
</evidence>
<dbReference type="InterPro" id="IPR036514">
    <property type="entry name" value="SGNH_hydro_sf"/>
</dbReference>
<feature type="chain" id="PRO_5041640747" description="Sialate O-acetylesterase domain-containing protein" evidence="8">
    <location>
        <begin position="20"/>
        <end position="744"/>
    </location>
</feature>
<evidence type="ECO:0000256" key="1">
    <source>
        <dbReference type="ARBA" id="ARBA00004613"/>
    </source>
</evidence>
<feature type="signal peptide" evidence="8">
    <location>
        <begin position="1"/>
        <end position="19"/>
    </location>
</feature>
<evidence type="ECO:0000313" key="10">
    <source>
        <dbReference type="EMBL" id="RGU93142.1"/>
    </source>
</evidence>
<keyword evidence="5" id="KW-0378">Hydrolase</keyword>
<comment type="subcellular location">
    <subcellularLocation>
        <location evidence="1">Secreted</location>
    </subcellularLocation>
</comment>
<proteinExistence type="predicted"/>
<name>A0AA92TQH0_9BACT</name>
<dbReference type="Proteomes" id="UP000285236">
    <property type="component" value="Unassembled WGS sequence"/>
</dbReference>
<dbReference type="SUPFAM" id="SSF53474">
    <property type="entry name" value="alpha/beta-Hydrolases"/>
    <property type="match status" value="1"/>
</dbReference>
<evidence type="ECO:0000256" key="2">
    <source>
        <dbReference type="ARBA" id="ARBA00022525"/>
    </source>
</evidence>
<dbReference type="Gene3D" id="3.40.50.1110">
    <property type="entry name" value="SGNH hydrolase"/>
    <property type="match status" value="1"/>
</dbReference>
<dbReference type="InterPro" id="IPR010126">
    <property type="entry name" value="Esterase_phb"/>
</dbReference>
<dbReference type="InterPro" id="IPR008979">
    <property type="entry name" value="Galactose-bd-like_sf"/>
</dbReference>
<dbReference type="RefSeq" id="WP_118081362.1">
    <property type="nucleotide sequence ID" value="NZ_QRYP01000041.1"/>
</dbReference>
<dbReference type="Gene3D" id="2.60.120.260">
    <property type="entry name" value="Galactose-binding domain-like"/>
    <property type="match status" value="1"/>
</dbReference>
<dbReference type="AlphaFoldDB" id="A0AA92TQH0"/>
<evidence type="ECO:0000256" key="5">
    <source>
        <dbReference type="ARBA" id="ARBA00022801"/>
    </source>
</evidence>
<dbReference type="GO" id="GO:0045493">
    <property type="term" value="P:xylan catabolic process"/>
    <property type="evidence" value="ECO:0007669"/>
    <property type="project" value="UniProtKB-KW"/>
</dbReference>
<dbReference type="GO" id="GO:0030600">
    <property type="term" value="F:feruloyl esterase activity"/>
    <property type="evidence" value="ECO:0007669"/>
    <property type="project" value="InterPro"/>
</dbReference>
<keyword evidence="7" id="KW-0624">Polysaccharide degradation</keyword>
<dbReference type="SUPFAM" id="SSF49785">
    <property type="entry name" value="Galactose-binding domain-like"/>
    <property type="match status" value="1"/>
</dbReference>
<evidence type="ECO:0000256" key="4">
    <source>
        <dbReference type="ARBA" id="ARBA00022729"/>
    </source>
</evidence>
<reference evidence="10 11" key="1">
    <citation type="submission" date="2018-08" db="EMBL/GenBank/DDBJ databases">
        <title>A genome reference for cultivated species of the human gut microbiota.</title>
        <authorList>
            <person name="Zou Y."/>
            <person name="Xue W."/>
            <person name="Luo G."/>
        </authorList>
    </citation>
    <scope>NUCLEOTIDE SEQUENCE [LARGE SCALE GENOMIC DNA]</scope>
    <source>
        <strain evidence="10 11">AF15-25</strain>
    </source>
</reference>
<accession>A0AA92TQH0</accession>
<dbReference type="InterPro" id="IPR005181">
    <property type="entry name" value="SASA"/>
</dbReference>
<organism evidence="10 11">
    <name type="scientific">Segatella copri</name>
    <dbReference type="NCBI Taxonomy" id="165179"/>
    <lineage>
        <taxon>Bacteria</taxon>
        <taxon>Pseudomonadati</taxon>
        <taxon>Bacteroidota</taxon>
        <taxon>Bacteroidia</taxon>
        <taxon>Bacteroidales</taxon>
        <taxon>Prevotellaceae</taxon>
        <taxon>Segatella</taxon>
    </lineage>
</organism>
<comment type="caution">
    <text evidence="10">The sequence shown here is derived from an EMBL/GenBank/DDBJ whole genome shotgun (WGS) entry which is preliminary data.</text>
</comment>
<evidence type="ECO:0000256" key="7">
    <source>
        <dbReference type="ARBA" id="ARBA00023326"/>
    </source>
</evidence>
<dbReference type="PANTHER" id="PTHR38050">
    <property type="match status" value="1"/>
</dbReference>
<gene>
    <name evidence="10" type="ORF">DWW35_12460</name>
</gene>
<dbReference type="EMBL" id="QRYP01000041">
    <property type="protein sequence ID" value="RGU93142.1"/>
    <property type="molecule type" value="Genomic_DNA"/>
</dbReference>
<evidence type="ECO:0000259" key="9">
    <source>
        <dbReference type="Pfam" id="PF03629"/>
    </source>
</evidence>
<keyword evidence="2" id="KW-0964">Secreted</keyword>
<keyword evidence="4 8" id="KW-0732">Signal</keyword>
<evidence type="ECO:0000256" key="6">
    <source>
        <dbReference type="ARBA" id="ARBA00023277"/>
    </source>
</evidence>
<keyword evidence="3" id="KW-0858">Xylan degradation</keyword>
<dbReference type="Gene3D" id="3.40.50.1820">
    <property type="entry name" value="alpha/beta hydrolase"/>
    <property type="match status" value="1"/>
</dbReference>
<protein>
    <recommendedName>
        <fullName evidence="9">Sialate O-acetylesterase domain-containing protein</fullName>
    </recommendedName>
</protein>
<dbReference type="InterPro" id="IPR029058">
    <property type="entry name" value="AB_hydrolase_fold"/>
</dbReference>
<dbReference type="InterPro" id="IPR043595">
    <property type="entry name" value="FaeB/C/D"/>
</dbReference>
<evidence type="ECO:0000256" key="3">
    <source>
        <dbReference type="ARBA" id="ARBA00022651"/>
    </source>
</evidence>
<dbReference type="SUPFAM" id="SSF52266">
    <property type="entry name" value="SGNH hydrolase"/>
    <property type="match status" value="1"/>
</dbReference>
<dbReference type="PANTHER" id="PTHR38050:SF2">
    <property type="entry name" value="FERULOYL ESTERASE C-RELATED"/>
    <property type="match status" value="1"/>
</dbReference>
<sequence length="744" mass="82922">MRRFTMLASLLMVLCLQMAAQTWEDVKVGTSTRKTLTYVPKNVEKSPALVISLHGMNQDPGFQQNQTQWNALADTEGFIVTYPLANNRMWDTSGMGDVMFVEAVMKDMELKHHVDKNRIYLSGFSMGSWLGYHCLETLGDIIAAFGPVSGVDIGKQPRANRMVPIMHIHGTGDDVFKYTGDPYHMAGGYPSIEEYVKKWAAYEGCDASNPQVIRPYPSGSTGPKATRTIYNNVNDGVEVNLIAIDGKGHWHSNEANGVNSTQELWNFFKRHQLNQHSTPDPNFQIYLCFGQSNMEGNAVIEAQDKTGVNPRFMAMYTLDNASAGWTKGKWHTATPPQARPYTRLSVVDYFGRKMVDNLSDEVKVGTITVAVGGASIDLFDKDKYQSYLNDANTPDWLRNYAKEYGGNPYGRLIELAKIAQKSGVIKGILLHQGETNNCDQTWPSKVKKIYEDILADLGLDAKNVPLLVGELGQKDQGAACWGHNAIIDNIAATIPTAHVVSSKDCPLQSDKLHFTAEGYRMFGKRYADVMLELLGVVPVENRNYFIRYESTVGENLWDRQAVYTLPKALEKGAKYTLTMKVRTSADCAELAFWPIWNASNNKNQWGGSDDVQYEAAYPIEAGDWKTLTWNFTANFTLDTFQFVFGKYGGTLDIDDMVLVKEGTSENLIANSDFSARNIQGWSTNWKGPSYFLANEAYASTGIEKPAVATMLKSADKAYYTLQGVKVIRPTKGIYIHGGKKIVIK</sequence>